<dbReference type="Proteomes" id="UP000005408">
    <property type="component" value="Unassembled WGS sequence"/>
</dbReference>
<feature type="region of interest" description="Disordered" evidence="1">
    <location>
        <begin position="1"/>
        <end position="29"/>
    </location>
</feature>
<evidence type="ECO:0000313" key="3">
    <source>
        <dbReference type="Proteomes" id="UP000005408"/>
    </source>
</evidence>
<protein>
    <submittedName>
        <fullName evidence="2">Uncharacterized protein</fullName>
    </submittedName>
</protein>
<keyword evidence="3" id="KW-1185">Reference proteome</keyword>
<evidence type="ECO:0000313" key="2">
    <source>
        <dbReference type="EnsemblMetazoa" id="G7375.1:cds"/>
    </source>
</evidence>
<sequence>MTRNNDDHEEEAAPSPPPPISLGRGESPGADRLARARFHLSIPWVPCTDPYNEEPRSCDAPPSRVPEDNNTLLRAKADIRRGKSVVINKYKDRVYVHLFGAKGKHVALYLEEFMNPVSLKDEVEEACSLFQVEEQASAKSEDEARRQAEALINDVKAEMARHVSGESDEVEEACSLFQVEEQASAKSEDEARRQAEALFNDVKAEMARRVSEESTQHRVQLFHRRCPASFSNVCQNVSEQHADDKFIKFQMRDLSEDKYHLSAKGISMWTATASLNKLIHTVLNIPDQDGGRSRSRFRSSNRRGRGSAYPIK</sequence>
<organism evidence="2 3">
    <name type="scientific">Magallana gigas</name>
    <name type="common">Pacific oyster</name>
    <name type="synonym">Crassostrea gigas</name>
    <dbReference type="NCBI Taxonomy" id="29159"/>
    <lineage>
        <taxon>Eukaryota</taxon>
        <taxon>Metazoa</taxon>
        <taxon>Spiralia</taxon>
        <taxon>Lophotrochozoa</taxon>
        <taxon>Mollusca</taxon>
        <taxon>Bivalvia</taxon>
        <taxon>Autobranchia</taxon>
        <taxon>Pteriomorphia</taxon>
        <taxon>Ostreida</taxon>
        <taxon>Ostreoidea</taxon>
        <taxon>Ostreidae</taxon>
        <taxon>Magallana</taxon>
    </lineage>
</organism>
<name>A0A8W8NQF7_MAGGI</name>
<dbReference type="AlphaFoldDB" id="A0A8W8NQF7"/>
<dbReference type="EnsemblMetazoa" id="G7375.1">
    <property type="protein sequence ID" value="G7375.1:cds"/>
    <property type="gene ID" value="G7375"/>
</dbReference>
<reference evidence="2" key="1">
    <citation type="submission" date="2022-08" db="UniProtKB">
        <authorList>
            <consortium name="EnsemblMetazoa"/>
        </authorList>
    </citation>
    <scope>IDENTIFICATION</scope>
    <source>
        <strain evidence="2">05x7-T-G4-1.051#20</strain>
    </source>
</reference>
<feature type="compositionally biased region" description="Basic residues" evidence="1">
    <location>
        <begin position="293"/>
        <end position="305"/>
    </location>
</feature>
<feature type="region of interest" description="Disordered" evidence="1">
    <location>
        <begin position="289"/>
        <end position="312"/>
    </location>
</feature>
<evidence type="ECO:0000256" key="1">
    <source>
        <dbReference type="SAM" id="MobiDB-lite"/>
    </source>
</evidence>
<proteinExistence type="predicted"/>
<accession>A0A8W8NQF7</accession>